<protein>
    <recommendedName>
        <fullName evidence="6">Transcription antitermination protein NusB</fullName>
    </recommendedName>
    <alternativeName>
        <fullName evidence="6">Antitermination factor NusB</fullName>
    </alternativeName>
</protein>
<dbReference type="GO" id="GO:0005829">
    <property type="term" value="C:cytosol"/>
    <property type="evidence" value="ECO:0007669"/>
    <property type="project" value="TreeGrafter"/>
</dbReference>
<dbReference type="InterPro" id="IPR006027">
    <property type="entry name" value="NusB_RsmB_TIM44"/>
</dbReference>
<dbReference type="GO" id="GO:0003723">
    <property type="term" value="F:RNA binding"/>
    <property type="evidence" value="ECO:0007669"/>
    <property type="project" value="UniProtKB-UniRule"/>
</dbReference>
<evidence type="ECO:0000259" key="8">
    <source>
        <dbReference type="Pfam" id="PF01029"/>
    </source>
</evidence>
<dbReference type="eggNOG" id="COG0781">
    <property type="taxonomic scope" value="Bacteria"/>
</dbReference>
<evidence type="ECO:0000256" key="3">
    <source>
        <dbReference type="ARBA" id="ARBA00022884"/>
    </source>
</evidence>
<feature type="compositionally biased region" description="Acidic residues" evidence="7">
    <location>
        <begin position="186"/>
        <end position="209"/>
    </location>
</feature>
<keyword evidence="4 6" id="KW-0805">Transcription regulation</keyword>
<comment type="similarity">
    <text evidence="1 6">Belongs to the NusB family.</text>
</comment>
<evidence type="ECO:0000313" key="9">
    <source>
        <dbReference type="EMBL" id="EFT83374.1"/>
    </source>
</evidence>
<dbReference type="SUPFAM" id="SSF48013">
    <property type="entry name" value="NusB-like"/>
    <property type="match status" value="1"/>
</dbReference>
<keyword evidence="5 6" id="KW-0804">Transcription</keyword>
<dbReference type="HAMAP" id="MF_00073">
    <property type="entry name" value="NusB"/>
    <property type="match status" value="1"/>
</dbReference>
<comment type="function">
    <text evidence="6">Involved in transcription antitermination. Required for transcription of ribosomal RNA (rRNA) genes. Binds specifically to the boxA antiterminator sequence of the ribosomal RNA (rrn) operons.</text>
</comment>
<dbReference type="RefSeq" id="WP_006288802.1">
    <property type="nucleotide sequence ID" value="NZ_AP012333.1"/>
</dbReference>
<organism evidence="9 10">
    <name type="scientific">Parascardovia denticolens DSM 10105 = JCM 12538</name>
    <dbReference type="NCBI Taxonomy" id="864564"/>
    <lineage>
        <taxon>Bacteria</taxon>
        <taxon>Bacillati</taxon>
        <taxon>Actinomycetota</taxon>
        <taxon>Actinomycetes</taxon>
        <taxon>Bifidobacteriales</taxon>
        <taxon>Bifidobacteriaceae</taxon>
        <taxon>Parascardovia</taxon>
    </lineage>
</organism>
<evidence type="ECO:0000256" key="5">
    <source>
        <dbReference type="ARBA" id="ARBA00023163"/>
    </source>
</evidence>
<dbReference type="KEGG" id="pdo:PSDT_1215"/>
<dbReference type="PANTHER" id="PTHR11078:SF3">
    <property type="entry name" value="ANTITERMINATION NUSB DOMAIN-CONTAINING PROTEIN"/>
    <property type="match status" value="1"/>
</dbReference>
<proteinExistence type="inferred from homology"/>
<reference evidence="9 10" key="1">
    <citation type="submission" date="2010-12" db="EMBL/GenBank/DDBJ databases">
        <authorList>
            <person name="Muzny D."/>
            <person name="Qin X."/>
            <person name="Buhay C."/>
            <person name="Dugan-Rocha S."/>
            <person name="Ding Y."/>
            <person name="Chen G."/>
            <person name="Hawes A."/>
            <person name="Holder M."/>
            <person name="Jhangiani S."/>
            <person name="Johnson A."/>
            <person name="Khan Z."/>
            <person name="Li Z."/>
            <person name="Liu W."/>
            <person name="Liu X."/>
            <person name="Perez L."/>
            <person name="Shen H."/>
            <person name="Wang Q."/>
            <person name="Watt J."/>
            <person name="Xi L."/>
            <person name="Xin Y."/>
            <person name="Zhou J."/>
            <person name="Deng J."/>
            <person name="Jiang H."/>
            <person name="Liu Y."/>
            <person name="Qu J."/>
            <person name="Song X.-Z."/>
            <person name="Zhang L."/>
            <person name="Villasana D."/>
            <person name="Johnson A."/>
            <person name="Liu J."/>
            <person name="Liyanage D."/>
            <person name="Lorensuhewa L."/>
            <person name="Robinson T."/>
            <person name="Song A."/>
            <person name="Song B.-B."/>
            <person name="Dinh H."/>
            <person name="Thornton R."/>
            <person name="Coyle M."/>
            <person name="Francisco L."/>
            <person name="Jackson L."/>
            <person name="Javaid M."/>
            <person name="Korchina V."/>
            <person name="Kovar C."/>
            <person name="Mata R."/>
            <person name="Mathew T."/>
            <person name="Ngo R."/>
            <person name="Nguyen L."/>
            <person name="Nguyen N."/>
            <person name="Okwuonu G."/>
            <person name="Ongeri F."/>
            <person name="Pham C."/>
            <person name="Simmons D."/>
            <person name="Wilczek-Boney K."/>
            <person name="Hale W."/>
            <person name="Jakkamsetti A."/>
            <person name="Pham P."/>
            <person name="Ruth R."/>
            <person name="San Lucas F."/>
            <person name="Warren J."/>
            <person name="Zhang J."/>
            <person name="Zhao Z."/>
            <person name="Zhou C."/>
            <person name="Zhu D."/>
            <person name="Lee S."/>
            <person name="Bess C."/>
            <person name="Blankenburg K."/>
            <person name="Forbes L."/>
            <person name="Fu Q."/>
            <person name="Gubbala S."/>
            <person name="Hirani K."/>
            <person name="Jayaseelan J.C."/>
            <person name="Lara F."/>
            <person name="Munidasa M."/>
            <person name="Palculict T."/>
            <person name="Patil S."/>
            <person name="Pu L.-L."/>
            <person name="Saada N."/>
            <person name="Tang L."/>
            <person name="Weissenberger G."/>
            <person name="Zhu Y."/>
            <person name="Hemphill L."/>
            <person name="Shang Y."/>
            <person name="Youmans B."/>
            <person name="Ayvaz T."/>
            <person name="Ross M."/>
            <person name="Santibanez J."/>
            <person name="Aqrawi P."/>
            <person name="Gross S."/>
            <person name="Joshi V."/>
            <person name="Fowler G."/>
            <person name="Nazareth L."/>
            <person name="Reid J."/>
            <person name="Worley K."/>
            <person name="Petrosino J."/>
            <person name="Highlander S."/>
            <person name="Gibbs R."/>
        </authorList>
    </citation>
    <scope>NUCLEOTIDE SEQUENCE [LARGE SCALE GENOMIC DNA]</scope>
    <source>
        <strain evidence="9 10">DSM 10105</strain>
    </source>
</reference>
<evidence type="ECO:0000256" key="4">
    <source>
        <dbReference type="ARBA" id="ARBA00023015"/>
    </source>
</evidence>
<evidence type="ECO:0000256" key="7">
    <source>
        <dbReference type="SAM" id="MobiDB-lite"/>
    </source>
</evidence>
<dbReference type="Proteomes" id="UP000004946">
    <property type="component" value="Chromosome"/>
</dbReference>
<dbReference type="HOGENOM" id="CLU_087843_2_0_11"/>
<feature type="compositionally biased region" description="Acidic residues" evidence="7">
    <location>
        <begin position="159"/>
        <end position="175"/>
    </location>
</feature>
<feature type="domain" description="NusB/RsmB/TIM44" evidence="8">
    <location>
        <begin position="7"/>
        <end position="132"/>
    </location>
</feature>
<comment type="caution">
    <text evidence="9">The sequence shown here is derived from an EMBL/GenBank/DDBJ whole genome shotgun (WGS) entry which is preliminary data.</text>
</comment>
<dbReference type="Gene3D" id="1.10.940.10">
    <property type="entry name" value="NusB-like"/>
    <property type="match status" value="1"/>
</dbReference>
<keyword evidence="10" id="KW-1185">Reference proteome</keyword>
<dbReference type="Pfam" id="PF01029">
    <property type="entry name" value="NusB"/>
    <property type="match status" value="1"/>
</dbReference>
<name>E6K0P3_PARDN</name>
<keyword evidence="2 6" id="KW-0889">Transcription antitermination</keyword>
<feature type="region of interest" description="Disordered" evidence="7">
    <location>
        <begin position="149"/>
        <end position="209"/>
    </location>
</feature>
<dbReference type="GO" id="GO:0031564">
    <property type="term" value="P:transcription antitermination"/>
    <property type="evidence" value="ECO:0007669"/>
    <property type="project" value="UniProtKB-KW"/>
</dbReference>
<dbReference type="InterPro" id="IPR011605">
    <property type="entry name" value="NusB_fam"/>
</dbReference>
<gene>
    <name evidence="6 9" type="primary">nusB</name>
    <name evidence="9" type="ORF">HMPREF0620_0379</name>
</gene>
<dbReference type="GO" id="GO:0006353">
    <property type="term" value="P:DNA-templated transcription termination"/>
    <property type="evidence" value="ECO:0007669"/>
    <property type="project" value="UniProtKB-UniRule"/>
</dbReference>
<accession>E6K0P3</accession>
<dbReference type="PATRIC" id="fig|864564.6.peg.1335"/>
<keyword evidence="3 6" id="KW-0694">RNA-binding</keyword>
<dbReference type="PANTHER" id="PTHR11078">
    <property type="entry name" value="N UTILIZATION SUBSTANCE PROTEIN B-RELATED"/>
    <property type="match status" value="1"/>
</dbReference>
<dbReference type="InterPro" id="IPR035926">
    <property type="entry name" value="NusB-like_sf"/>
</dbReference>
<sequence length="209" mass="23388">MARARTTARKRALNTLYEADEKGEEIVDLLDERLAYPGAQTPLPPYAQEIVRGVASHRRTVDKALEEHSEGWDVKRMHVLDRNIARMAAWEIIYNDDVPAKVAIDEALTLAKAYSDDEAPHFLHGLLSAIERDAEQIRLEEADWEQEQARLAAQKAEEAAETETVETVEEGESTQEADQANRAEQDGQDEPAEEAGELAGEEGEPENRN</sequence>
<evidence type="ECO:0000313" key="10">
    <source>
        <dbReference type="Proteomes" id="UP000004946"/>
    </source>
</evidence>
<evidence type="ECO:0000256" key="6">
    <source>
        <dbReference type="HAMAP-Rule" id="MF_00073"/>
    </source>
</evidence>
<evidence type="ECO:0000256" key="1">
    <source>
        <dbReference type="ARBA" id="ARBA00005952"/>
    </source>
</evidence>
<evidence type="ECO:0000256" key="2">
    <source>
        <dbReference type="ARBA" id="ARBA00022814"/>
    </source>
</evidence>
<dbReference type="AlphaFoldDB" id="E6K0P3"/>
<dbReference type="NCBIfam" id="TIGR01951">
    <property type="entry name" value="nusB"/>
    <property type="match status" value="1"/>
</dbReference>
<dbReference type="EMBL" id="AEON01000001">
    <property type="protein sequence ID" value="EFT83374.1"/>
    <property type="molecule type" value="Genomic_DNA"/>
</dbReference>